<keyword evidence="3" id="KW-1185">Reference proteome</keyword>
<evidence type="ECO:0000259" key="1">
    <source>
        <dbReference type="PROSITE" id="PS51725"/>
    </source>
</evidence>
<proteinExistence type="predicted"/>
<dbReference type="RefSeq" id="WP_138156102.1">
    <property type="nucleotide sequence ID" value="NZ_CP039381.1"/>
</dbReference>
<dbReference type="InterPro" id="IPR050744">
    <property type="entry name" value="AI-2_Isomerase_LsrG"/>
</dbReference>
<sequence>MSELKILVEYSVKENKLNDFLTEIKNNKIREKVLEEKGCIAYDYFLPEDTTQNKLVLLEKWQSKDLQQLHLTTPHMQTFSTIKEKYVEDTQVNYL</sequence>
<gene>
    <name evidence="2" type="ORF">E5Z56_00870</name>
</gene>
<dbReference type="EMBL" id="CP039381">
    <property type="protein sequence ID" value="QCT06004.1"/>
    <property type="molecule type" value="Genomic_DNA"/>
</dbReference>
<name>A0A4P8XUG6_9FIRM</name>
<reference evidence="2 3" key="1">
    <citation type="submission" date="2019-04" db="EMBL/GenBank/DDBJ databases">
        <authorList>
            <person name="Embree M."/>
            <person name="Gaffney J.R."/>
        </authorList>
    </citation>
    <scope>NUCLEOTIDE SEQUENCE [LARGE SCALE GENOMIC DNA]</scope>
    <source>
        <strain evidence="2 3">JE7A12</strain>
    </source>
</reference>
<feature type="domain" description="ABM" evidence="1">
    <location>
        <begin position="4"/>
        <end position="95"/>
    </location>
</feature>
<dbReference type="AlphaFoldDB" id="A0A4P8XUG6"/>
<dbReference type="GO" id="GO:0003824">
    <property type="term" value="F:catalytic activity"/>
    <property type="evidence" value="ECO:0007669"/>
    <property type="project" value="TreeGrafter"/>
</dbReference>
<dbReference type="KEGG" id="ruj:E5Z56_00870"/>
<evidence type="ECO:0000313" key="3">
    <source>
        <dbReference type="Proteomes" id="UP000301475"/>
    </source>
</evidence>
<organism evidence="2 3">
    <name type="scientific">Ruminococcus bovis</name>
    <dbReference type="NCBI Taxonomy" id="2564099"/>
    <lineage>
        <taxon>Bacteria</taxon>
        <taxon>Bacillati</taxon>
        <taxon>Bacillota</taxon>
        <taxon>Clostridia</taxon>
        <taxon>Eubacteriales</taxon>
        <taxon>Oscillospiraceae</taxon>
        <taxon>Ruminococcus</taxon>
    </lineage>
</organism>
<dbReference type="Gene3D" id="3.30.70.100">
    <property type="match status" value="1"/>
</dbReference>
<dbReference type="Proteomes" id="UP000301475">
    <property type="component" value="Chromosome"/>
</dbReference>
<accession>A0A4P8XUG6</accession>
<evidence type="ECO:0000313" key="2">
    <source>
        <dbReference type="EMBL" id="QCT06004.1"/>
    </source>
</evidence>
<dbReference type="SUPFAM" id="SSF54909">
    <property type="entry name" value="Dimeric alpha+beta barrel"/>
    <property type="match status" value="1"/>
</dbReference>
<dbReference type="PANTHER" id="PTHR33336:SF15">
    <property type="entry name" value="ABM DOMAIN-CONTAINING PROTEIN"/>
    <property type="match status" value="1"/>
</dbReference>
<dbReference type="Pfam" id="PF03992">
    <property type="entry name" value="ABM"/>
    <property type="match status" value="1"/>
</dbReference>
<dbReference type="OrthoDB" id="123158at2"/>
<dbReference type="PROSITE" id="PS51725">
    <property type="entry name" value="ABM"/>
    <property type="match status" value="1"/>
</dbReference>
<dbReference type="PANTHER" id="PTHR33336">
    <property type="entry name" value="QUINOL MONOOXYGENASE YGIN-RELATED"/>
    <property type="match status" value="1"/>
</dbReference>
<dbReference type="InterPro" id="IPR007138">
    <property type="entry name" value="ABM_dom"/>
</dbReference>
<protein>
    <recommendedName>
        <fullName evidence="1">ABM domain-containing protein</fullName>
    </recommendedName>
</protein>
<dbReference type="InterPro" id="IPR011008">
    <property type="entry name" value="Dimeric_a/b-barrel"/>
</dbReference>